<dbReference type="Proteomes" id="UP001603857">
    <property type="component" value="Unassembled WGS sequence"/>
</dbReference>
<dbReference type="AlphaFoldDB" id="A0ABD1MGD6"/>
<evidence type="ECO:0000313" key="1">
    <source>
        <dbReference type="EMBL" id="KAL2334851.1"/>
    </source>
</evidence>
<sequence length="51" mass="5996">MRTLLEILWDPLESSHLGFGKRKSGEEEENVLEDCFQNTNLRCKHHGRLEV</sequence>
<gene>
    <name evidence="1" type="ORF">Fmac_016064</name>
</gene>
<protein>
    <submittedName>
        <fullName evidence="1">Uncharacterized protein</fullName>
    </submittedName>
</protein>
<reference evidence="1 2" key="1">
    <citation type="submission" date="2024-08" db="EMBL/GenBank/DDBJ databases">
        <title>Insights into the chromosomal genome structure of Flemingia macrophylla.</title>
        <authorList>
            <person name="Ding Y."/>
            <person name="Zhao Y."/>
            <person name="Bi W."/>
            <person name="Wu M."/>
            <person name="Zhao G."/>
            <person name="Gong Y."/>
            <person name="Li W."/>
            <person name="Zhang P."/>
        </authorList>
    </citation>
    <scope>NUCLEOTIDE SEQUENCE [LARGE SCALE GENOMIC DNA]</scope>
    <source>
        <strain evidence="1">DYQJB</strain>
        <tissue evidence="1">Leaf</tissue>
    </source>
</reference>
<accession>A0ABD1MGD6</accession>
<name>A0ABD1MGD6_9FABA</name>
<dbReference type="EMBL" id="JBGMDY010000005">
    <property type="protein sequence ID" value="KAL2334851.1"/>
    <property type="molecule type" value="Genomic_DNA"/>
</dbReference>
<keyword evidence="2" id="KW-1185">Reference proteome</keyword>
<proteinExistence type="predicted"/>
<evidence type="ECO:0000313" key="2">
    <source>
        <dbReference type="Proteomes" id="UP001603857"/>
    </source>
</evidence>
<comment type="caution">
    <text evidence="1">The sequence shown here is derived from an EMBL/GenBank/DDBJ whole genome shotgun (WGS) entry which is preliminary data.</text>
</comment>
<organism evidence="1 2">
    <name type="scientific">Flemingia macrophylla</name>
    <dbReference type="NCBI Taxonomy" id="520843"/>
    <lineage>
        <taxon>Eukaryota</taxon>
        <taxon>Viridiplantae</taxon>
        <taxon>Streptophyta</taxon>
        <taxon>Embryophyta</taxon>
        <taxon>Tracheophyta</taxon>
        <taxon>Spermatophyta</taxon>
        <taxon>Magnoliopsida</taxon>
        <taxon>eudicotyledons</taxon>
        <taxon>Gunneridae</taxon>
        <taxon>Pentapetalae</taxon>
        <taxon>rosids</taxon>
        <taxon>fabids</taxon>
        <taxon>Fabales</taxon>
        <taxon>Fabaceae</taxon>
        <taxon>Papilionoideae</taxon>
        <taxon>50 kb inversion clade</taxon>
        <taxon>NPAAA clade</taxon>
        <taxon>indigoferoid/millettioid clade</taxon>
        <taxon>Phaseoleae</taxon>
        <taxon>Flemingia</taxon>
    </lineage>
</organism>